<feature type="domain" description="Extensin-like C-terminal" evidence="1">
    <location>
        <begin position="57"/>
        <end position="228"/>
    </location>
</feature>
<reference evidence="2 3" key="1">
    <citation type="submission" date="2020-10" db="EMBL/GenBank/DDBJ databases">
        <title>Phylogeny of dyella-like bacteria.</title>
        <authorList>
            <person name="Fu J."/>
        </authorList>
    </citation>
    <scope>NUCLEOTIDE SEQUENCE [LARGE SCALE GENOMIC DNA]</scope>
    <source>
        <strain evidence="2 3">JP1</strain>
    </source>
</reference>
<dbReference type="EMBL" id="JADIKJ010000010">
    <property type="protein sequence ID" value="MFK2900691.1"/>
    <property type="molecule type" value="Genomic_DNA"/>
</dbReference>
<evidence type="ECO:0000313" key="3">
    <source>
        <dbReference type="Proteomes" id="UP001620461"/>
    </source>
</evidence>
<name>A0ABW8JHV8_9GAMM</name>
<protein>
    <submittedName>
        <fullName evidence="2">Extensin family protein</fullName>
    </submittedName>
</protein>
<dbReference type="RefSeq" id="WP_404547182.1">
    <property type="nucleotide sequence ID" value="NZ_JADIKJ010000010.1"/>
</dbReference>
<sequence length="228" mass="25328">MRRWLLLIAVIALIALGWSQRRRLPDRYNPWAPLDLRAPPDLFLGYKLQRLDADAPRCLAALQQSGATFSIVRDYVGAGGCGWNHAVRLQDTGVARLERPTIVTCPLAASLVLFDRHALQPLARQWFGQPVVSISHVGSYACRTIYSQPDAALSRHARAEAIDVTGFRLGNGRAVVIAKDWDKGLDGTFLHKLEARGCPFFGIVLGPEYNAAHHTHFHLEAGSWGWCR</sequence>
<evidence type="ECO:0000313" key="2">
    <source>
        <dbReference type="EMBL" id="MFK2900691.1"/>
    </source>
</evidence>
<dbReference type="Pfam" id="PF06904">
    <property type="entry name" value="Extensin-like_C"/>
    <property type="match status" value="1"/>
</dbReference>
<comment type="caution">
    <text evidence="2">The sequence shown here is derived from an EMBL/GenBank/DDBJ whole genome shotgun (WGS) entry which is preliminary data.</text>
</comment>
<organism evidence="2 3">
    <name type="scientific">Dyella jejuensis</name>
    <dbReference type="NCBI Taxonomy" id="1432009"/>
    <lineage>
        <taxon>Bacteria</taxon>
        <taxon>Pseudomonadati</taxon>
        <taxon>Pseudomonadota</taxon>
        <taxon>Gammaproteobacteria</taxon>
        <taxon>Lysobacterales</taxon>
        <taxon>Rhodanobacteraceae</taxon>
        <taxon>Dyella</taxon>
    </lineage>
</organism>
<accession>A0ABW8JHV8</accession>
<evidence type="ECO:0000259" key="1">
    <source>
        <dbReference type="Pfam" id="PF06904"/>
    </source>
</evidence>
<proteinExistence type="predicted"/>
<gene>
    <name evidence="2" type="ORF">ISP15_10115</name>
</gene>
<dbReference type="Proteomes" id="UP001620461">
    <property type="component" value="Unassembled WGS sequence"/>
</dbReference>
<keyword evidence="3" id="KW-1185">Reference proteome</keyword>
<dbReference type="InterPro" id="IPR009683">
    <property type="entry name" value="Extensin-like_C"/>
</dbReference>